<dbReference type="PANTHER" id="PTHR12300">
    <property type="entry name" value="HVA22-LIKE PROTEINS"/>
    <property type="match status" value="1"/>
</dbReference>
<name>A0A5N5TIF9_9CRUS</name>
<protein>
    <recommendedName>
        <fullName evidence="6">Receptor expression-enhancing protein</fullName>
    </recommendedName>
</protein>
<evidence type="ECO:0000256" key="2">
    <source>
        <dbReference type="ARBA" id="ARBA00008573"/>
    </source>
</evidence>
<keyword evidence="7" id="KW-0675">Receptor</keyword>
<evidence type="ECO:0000256" key="3">
    <source>
        <dbReference type="ARBA" id="ARBA00022692"/>
    </source>
</evidence>
<keyword evidence="5 6" id="KW-0472">Membrane</keyword>
<dbReference type="InterPro" id="IPR004345">
    <property type="entry name" value="TB2_DP1_HVA22"/>
</dbReference>
<dbReference type="OrthoDB" id="6370615at2759"/>
<dbReference type="PANTHER" id="PTHR12300:SF161">
    <property type="entry name" value="RECEPTOR EXPRESSION-ENHANCING PROTEIN"/>
    <property type="match status" value="1"/>
</dbReference>
<keyword evidence="3 6" id="KW-0812">Transmembrane</keyword>
<gene>
    <name evidence="7" type="primary">REEP5</name>
    <name evidence="7" type="ORF">Anas_01300</name>
</gene>
<evidence type="ECO:0000256" key="4">
    <source>
        <dbReference type="ARBA" id="ARBA00022989"/>
    </source>
</evidence>
<dbReference type="AlphaFoldDB" id="A0A5N5TIF9"/>
<feature type="transmembrane region" description="Helical" evidence="6">
    <location>
        <begin position="49"/>
        <end position="67"/>
    </location>
</feature>
<organism evidence="7 8">
    <name type="scientific">Armadillidium nasatum</name>
    <dbReference type="NCBI Taxonomy" id="96803"/>
    <lineage>
        <taxon>Eukaryota</taxon>
        <taxon>Metazoa</taxon>
        <taxon>Ecdysozoa</taxon>
        <taxon>Arthropoda</taxon>
        <taxon>Crustacea</taxon>
        <taxon>Multicrustacea</taxon>
        <taxon>Malacostraca</taxon>
        <taxon>Eumalacostraca</taxon>
        <taxon>Peracarida</taxon>
        <taxon>Isopoda</taxon>
        <taxon>Oniscidea</taxon>
        <taxon>Crinocheta</taxon>
        <taxon>Armadillidiidae</taxon>
        <taxon>Armadillidium</taxon>
    </lineage>
</organism>
<evidence type="ECO:0000256" key="5">
    <source>
        <dbReference type="ARBA" id="ARBA00023136"/>
    </source>
</evidence>
<dbReference type="Proteomes" id="UP000326759">
    <property type="component" value="Unassembled WGS sequence"/>
</dbReference>
<evidence type="ECO:0000256" key="1">
    <source>
        <dbReference type="ARBA" id="ARBA00004141"/>
    </source>
</evidence>
<evidence type="ECO:0000256" key="6">
    <source>
        <dbReference type="RuleBase" id="RU362006"/>
    </source>
</evidence>
<proteinExistence type="inferred from homology"/>
<reference evidence="7 8" key="1">
    <citation type="journal article" date="2019" name="PLoS Biol.">
        <title>Sex chromosomes control vertical transmission of feminizing Wolbachia symbionts in an isopod.</title>
        <authorList>
            <person name="Becking T."/>
            <person name="Chebbi M.A."/>
            <person name="Giraud I."/>
            <person name="Moumen B."/>
            <person name="Laverre T."/>
            <person name="Caubet Y."/>
            <person name="Peccoud J."/>
            <person name="Gilbert C."/>
            <person name="Cordaux R."/>
        </authorList>
    </citation>
    <scope>NUCLEOTIDE SEQUENCE [LARGE SCALE GENOMIC DNA]</scope>
    <source>
        <strain evidence="7">ANa2</strain>
        <tissue evidence="7">Whole body excluding digestive tract and cuticle</tissue>
    </source>
</reference>
<dbReference type="Pfam" id="PF03134">
    <property type="entry name" value="TB2_DP1_HVA22"/>
    <property type="match status" value="1"/>
</dbReference>
<comment type="subcellular location">
    <subcellularLocation>
        <location evidence="1 6">Membrane</location>
        <topology evidence="1 6">Multi-pass membrane protein</topology>
    </subcellularLocation>
</comment>
<dbReference type="GO" id="GO:0016020">
    <property type="term" value="C:membrane"/>
    <property type="evidence" value="ECO:0007669"/>
    <property type="project" value="UniProtKB-SubCell"/>
</dbReference>
<sequence>MMISGPFINMALESPHKDDDTRWLTYWVVFAVFSVCEFFSDLLLSWFPFYWLGKCIFLVWCFVPLPYNGSDFIYARIIRPFFMKHRTEIDSAVNKVTDKLGDLADSAAKAAAKSD</sequence>
<comment type="similarity">
    <text evidence="2 6">Belongs to the DP1 family.</text>
</comment>
<evidence type="ECO:0000313" key="7">
    <source>
        <dbReference type="EMBL" id="KAB7506311.1"/>
    </source>
</evidence>
<keyword evidence="4 6" id="KW-1133">Transmembrane helix</keyword>
<keyword evidence="8" id="KW-1185">Reference proteome</keyword>
<evidence type="ECO:0000313" key="8">
    <source>
        <dbReference type="Proteomes" id="UP000326759"/>
    </source>
</evidence>
<dbReference type="EMBL" id="SEYY01000881">
    <property type="protein sequence ID" value="KAB7506311.1"/>
    <property type="molecule type" value="Genomic_DNA"/>
</dbReference>
<comment type="caution">
    <text evidence="7">The sequence shown here is derived from an EMBL/GenBank/DDBJ whole genome shotgun (WGS) entry which is preliminary data.</text>
</comment>
<accession>A0A5N5TIF9</accession>
<feature type="transmembrane region" description="Helical" evidence="6">
    <location>
        <begin position="24"/>
        <end position="43"/>
    </location>
</feature>